<dbReference type="OrthoDB" id="146637at2157"/>
<dbReference type="HOGENOM" id="CLU_180499_1_0_2"/>
<dbReference type="KEGG" id="mtp:Mthe_0924"/>
<dbReference type="GeneID" id="4462388"/>
<dbReference type="InterPro" id="IPR027598">
    <property type="entry name" value="Amphi-Trp_dom"/>
</dbReference>
<protein>
    <recommendedName>
        <fullName evidence="1">Amphi-Trp domain-containing protein</fullName>
    </recommendedName>
</protein>
<reference evidence="2 3" key="1">
    <citation type="submission" date="2006-10" db="EMBL/GenBank/DDBJ databases">
        <title>Complete sequence of Methanosaeta thermophila PT.</title>
        <authorList>
            <consortium name="US DOE Joint Genome Institute"/>
            <person name="Copeland A."/>
            <person name="Lucas S."/>
            <person name="Lapidus A."/>
            <person name="Barry K."/>
            <person name="Detter J.C."/>
            <person name="Glavina del Rio T."/>
            <person name="Hammon N."/>
            <person name="Israni S."/>
            <person name="Pitluck S."/>
            <person name="Chain P."/>
            <person name="Malfatti S."/>
            <person name="Shin M."/>
            <person name="Vergez L."/>
            <person name="Schmutz J."/>
            <person name="Larimer F."/>
            <person name="Land M."/>
            <person name="Hauser L."/>
            <person name="Kyrpides N."/>
            <person name="Kim E."/>
            <person name="Smith K.S."/>
            <person name="Ingram-Smith C."/>
            <person name="Richardson P."/>
        </authorList>
    </citation>
    <scope>NUCLEOTIDE SEQUENCE [LARGE SCALE GENOMIC DNA]</scope>
    <source>
        <strain evidence="3">DSM 6194 / JCM 14653 / NBRC 101360 / PT</strain>
    </source>
</reference>
<evidence type="ECO:0000313" key="2">
    <source>
        <dbReference type="EMBL" id="ABK14712.1"/>
    </source>
</evidence>
<dbReference type="AlphaFoldDB" id="A0B7N8"/>
<organism evidence="2 3">
    <name type="scientific">Methanothrix thermoacetophila (strain DSM 6194 / JCM 14653 / NBRC 101360 / PT)</name>
    <name type="common">Methanosaeta thermophila</name>
    <dbReference type="NCBI Taxonomy" id="349307"/>
    <lineage>
        <taxon>Archaea</taxon>
        <taxon>Methanobacteriati</taxon>
        <taxon>Methanobacteriota</taxon>
        <taxon>Stenosarchaea group</taxon>
        <taxon>Methanomicrobia</taxon>
        <taxon>Methanotrichales</taxon>
        <taxon>Methanotrichaceae</taxon>
        <taxon>Methanothrix</taxon>
    </lineage>
</organism>
<dbReference type="Pfam" id="PF20068">
    <property type="entry name" value="Amphi-Trp"/>
    <property type="match status" value="1"/>
</dbReference>
<dbReference type="RefSeq" id="WP_011696107.1">
    <property type="nucleotide sequence ID" value="NC_008553.1"/>
</dbReference>
<feature type="domain" description="Amphi-Trp" evidence="1">
    <location>
        <begin position="19"/>
        <end position="81"/>
    </location>
</feature>
<accession>A0B7N8</accession>
<name>A0B7N8_METTP</name>
<sequence length="90" mass="10195">MVQIPGRVGKSSGVPLSTEKEFEQEIYVTRAEMARFIRDLASAIEAGGRVDVSRDDWTLGVTPMEPLKIEIQYKGTKRELEVQLKLKEFP</sequence>
<keyword evidence="3" id="KW-1185">Reference proteome</keyword>
<proteinExistence type="predicted"/>
<dbReference type="Proteomes" id="UP000000674">
    <property type="component" value="Chromosome"/>
</dbReference>
<evidence type="ECO:0000259" key="1">
    <source>
        <dbReference type="Pfam" id="PF20068"/>
    </source>
</evidence>
<evidence type="ECO:0000313" key="3">
    <source>
        <dbReference type="Proteomes" id="UP000000674"/>
    </source>
</evidence>
<dbReference type="NCBIfam" id="TIGR04354">
    <property type="entry name" value="amphi-Trp"/>
    <property type="match status" value="1"/>
</dbReference>
<gene>
    <name evidence="2" type="ordered locus">Mthe_0924</name>
</gene>
<dbReference type="EMBL" id="CP000477">
    <property type="protein sequence ID" value="ABK14712.1"/>
    <property type="molecule type" value="Genomic_DNA"/>
</dbReference>